<evidence type="ECO:0000313" key="1">
    <source>
        <dbReference type="EMBL" id="MFD0690256.1"/>
    </source>
</evidence>
<comment type="caution">
    <text evidence="1">The sequence shown here is derived from an EMBL/GenBank/DDBJ whole genome shotgun (WGS) entry which is preliminary data.</text>
</comment>
<evidence type="ECO:0000313" key="2">
    <source>
        <dbReference type="Proteomes" id="UP001597063"/>
    </source>
</evidence>
<accession>A0ABW2XV83</accession>
<reference evidence="2" key="1">
    <citation type="journal article" date="2019" name="Int. J. Syst. Evol. Microbiol.">
        <title>The Global Catalogue of Microorganisms (GCM) 10K type strain sequencing project: providing services to taxonomists for standard genome sequencing and annotation.</title>
        <authorList>
            <consortium name="The Broad Institute Genomics Platform"/>
            <consortium name="The Broad Institute Genome Sequencing Center for Infectious Disease"/>
            <person name="Wu L."/>
            <person name="Ma J."/>
        </authorList>
    </citation>
    <scope>NUCLEOTIDE SEQUENCE [LARGE SCALE GENOMIC DNA]</scope>
    <source>
        <strain evidence="2">JCM 9371</strain>
    </source>
</reference>
<proteinExistence type="predicted"/>
<dbReference type="Proteomes" id="UP001597063">
    <property type="component" value="Unassembled WGS sequence"/>
</dbReference>
<organism evidence="1 2">
    <name type="scientific">Actinomadura fibrosa</name>
    <dbReference type="NCBI Taxonomy" id="111802"/>
    <lineage>
        <taxon>Bacteria</taxon>
        <taxon>Bacillati</taxon>
        <taxon>Actinomycetota</taxon>
        <taxon>Actinomycetes</taxon>
        <taxon>Streptosporangiales</taxon>
        <taxon>Thermomonosporaceae</taxon>
        <taxon>Actinomadura</taxon>
    </lineage>
</organism>
<dbReference type="RefSeq" id="WP_131757800.1">
    <property type="nucleotide sequence ID" value="NZ_CAACUY010000038.1"/>
</dbReference>
<sequence length="231" mass="24409">MAWIGVAVTGAAVGLAGAGHLLDPSPPARAGRDAQVRAVQGVGLDPLTDQEMDKARAAALAGQSRAQQAAGLPQVVFVSADRRDDVDGVARRAEVRLYDYRTDEMVTSEIDLASGRVVGTERSRNTQPPAAREELRRAVELVLADPRLGPGLRAAYKAASGRALVSADEVHVRGRVFRAAQAAGAGGGEQVAQCGRLRCLTVSLKMPDSGWLDTSRLVIDMSGQRVHVLDR</sequence>
<name>A0ABW2XV83_9ACTN</name>
<protein>
    <submittedName>
        <fullName evidence="1">Uncharacterized protein</fullName>
    </submittedName>
</protein>
<keyword evidence="2" id="KW-1185">Reference proteome</keyword>
<dbReference type="EMBL" id="JBHTGP010000018">
    <property type="protein sequence ID" value="MFD0690256.1"/>
    <property type="molecule type" value="Genomic_DNA"/>
</dbReference>
<gene>
    <name evidence="1" type="ORF">ACFQZM_37605</name>
</gene>